<comment type="caution">
    <text evidence="5">The sequence shown here is derived from an EMBL/GenBank/DDBJ whole genome shotgun (WGS) entry which is preliminary data.</text>
</comment>
<keyword evidence="6" id="KW-1185">Reference proteome</keyword>
<organism evidence="5 6">
    <name type="scientific">Silurus asotus</name>
    <name type="common">Amur catfish</name>
    <name type="synonym">Parasilurus asotus</name>
    <dbReference type="NCBI Taxonomy" id="30991"/>
    <lineage>
        <taxon>Eukaryota</taxon>
        <taxon>Metazoa</taxon>
        <taxon>Chordata</taxon>
        <taxon>Craniata</taxon>
        <taxon>Vertebrata</taxon>
        <taxon>Euteleostomi</taxon>
        <taxon>Actinopterygii</taxon>
        <taxon>Neopterygii</taxon>
        <taxon>Teleostei</taxon>
        <taxon>Ostariophysi</taxon>
        <taxon>Siluriformes</taxon>
        <taxon>Siluridae</taxon>
        <taxon>Silurus</taxon>
    </lineage>
</organism>
<protein>
    <submittedName>
        <fullName evidence="5">G2/M phase-specific E3 ubiquitin-protein ligase-like isoform X1</fullName>
    </submittedName>
</protein>
<evidence type="ECO:0000259" key="4">
    <source>
        <dbReference type="PROSITE" id="PS50237"/>
    </source>
</evidence>
<dbReference type="AlphaFoldDB" id="A0AAD5AGD2"/>
<gene>
    <name evidence="5" type="ORF">C0J50_10691</name>
</gene>
<dbReference type="InterPro" id="IPR035983">
    <property type="entry name" value="Hect_E3_ubiquitin_ligase"/>
</dbReference>
<accession>A0AAD5AGD2</accession>
<feature type="non-terminal residue" evidence="5">
    <location>
        <position position="145"/>
    </location>
</feature>
<evidence type="ECO:0000256" key="1">
    <source>
        <dbReference type="ARBA" id="ARBA00022679"/>
    </source>
</evidence>
<evidence type="ECO:0000256" key="2">
    <source>
        <dbReference type="ARBA" id="ARBA00022786"/>
    </source>
</evidence>
<dbReference type="Pfam" id="PF00632">
    <property type="entry name" value="HECT"/>
    <property type="match status" value="1"/>
</dbReference>
<dbReference type="Gene3D" id="3.30.2410.10">
    <property type="entry name" value="Hect, E3 ligase catalytic domain"/>
    <property type="match status" value="1"/>
</dbReference>
<name>A0AAD5AGD2_SILAS</name>
<dbReference type="GO" id="GO:0004842">
    <property type="term" value="F:ubiquitin-protein transferase activity"/>
    <property type="evidence" value="ECO:0007669"/>
    <property type="project" value="InterPro"/>
</dbReference>
<keyword evidence="2 3" id="KW-0833">Ubl conjugation pathway</keyword>
<feature type="non-terminal residue" evidence="5">
    <location>
        <position position="1"/>
    </location>
</feature>
<evidence type="ECO:0000313" key="5">
    <source>
        <dbReference type="EMBL" id="KAI5616023.1"/>
    </source>
</evidence>
<proteinExistence type="predicted"/>
<reference evidence="5" key="1">
    <citation type="submission" date="2018-07" db="EMBL/GenBank/DDBJ databases">
        <title>Comparative genomics of catfishes provides insights into carnivory and benthic adaptation.</title>
        <authorList>
            <person name="Zhang Y."/>
            <person name="Wang D."/>
            <person name="Peng Z."/>
            <person name="Zheng S."/>
            <person name="Shao F."/>
            <person name="Tao W."/>
        </authorList>
    </citation>
    <scope>NUCLEOTIDE SEQUENCE</scope>
    <source>
        <strain evidence="5">Chongqing</strain>
    </source>
</reference>
<sequence>NSGCFDKFKDGLATLNFLTALQNHQSVLAPFLSHTEKKLTATDLENLFKAELSPEGSNQRQKESKTLCFWSDYLLDSEEHQTEVSLKNVLMFATGLASLPPAGITPRPCIVFLASSPFPMANTCANTLKLPHLDTYSLFQTRMDF</sequence>
<dbReference type="PROSITE" id="PS50237">
    <property type="entry name" value="HECT"/>
    <property type="match status" value="1"/>
</dbReference>
<evidence type="ECO:0000256" key="3">
    <source>
        <dbReference type="PROSITE-ProRule" id="PRU00104"/>
    </source>
</evidence>
<keyword evidence="1" id="KW-0808">Transferase</keyword>
<feature type="active site" description="Glycyl thioester intermediate" evidence="3">
    <location>
        <position position="124"/>
    </location>
</feature>
<dbReference type="InterPro" id="IPR000569">
    <property type="entry name" value="HECT_dom"/>
</dbReference>
<dbReference type="SUPFAM" id="SSF56204">
    <property type="entry name" value="Hect, E3 ligase catalytic domain"/>
    <property type="match status" value="1"/>
</dbReference>
<dbReference type="EMBL" id="MU552208">
    <property type="protein sequence ID" value="KAI5616023.1"/>
    <property type="molecule type" value="Genomic_DNA"/>
</dbReference>
<feature type="domain" description="HECT" evidence="4">
    <location>
        <begin position="87"/>
        <end position="145"/>
    </location>
</feature>
<dbReference type="Proteomes" id="UP001205998">
    <property type="component" value="Unassembled WGS sequence"/>
</dbReference>
<evidence type="ECO:0000313" key="6">
    <source>
        <dbReference type="Proteomes" id="UP001205998"/>
    </source>
</evidence>